<evidence type="ECO:0000313" key="1">
    <source>
        <dbReference type="EMBL" id="GGC96368.1"/>
    </source>
</evidence>
<reference evidence="1" key="1">
    <citation type="journal article" date="2014" name="Int. J. Syst. Evol. Microbiol.">
        <title>Complete genome sequence of Corynebacterium casei LMG S-19264T (=DSM 44701T), isolated from a smear-ripened cheese.</title>
        <authorList>
            <consortium name="US DOE Joint Genome Institute (JGI-PGF)"/>
            <person name="Walter F."/>
            <person name="Albersmeier A."/>
            <person name="Kalinowski J."/>
            <person name="Ruckert C."/>
        </authorList>
    </citation>
    <scope>NUCLEOTIDE SEQUENCE</scope>
    <source>
        <strain evidence="1">CGMCC 1.10998</strain>
    </source>
</reference>
<gene>
    <name evidence="1" type="ORF">GCM10011396_49700</name>
</gene>
<dbReference type="InterPro" id="IPR040442">
    <property type="entry name" value="Pyrv_kinase-like_dom_sf"/>
</dbReference>
<dbReference type="RefSeq" id="WP_188568830.1">
    <property type="nucleotide sequence ID" value="NZ_BMED01000006.1"/>
</dbReference>
<dbReference type="SUPFAM" id="SSF51621">
    <property type="entry name" value="Phosphoenolpyruvate/pyruvate domain"/>
    <property type="match status" value="1"/>
</dbReference>
<dbReference type="EMBL" id="BMED01000006">
    <property type="protein sequence ID" value="GGC96368.1"/>
    <property type="molecule type" value="Genomic_DNA"/>
</dbReference>
<proteinExistence type="predicted"/>
<accession>A0A916UZE1</accession>
<sequence>METHAEAASQANLAHQFHALHAHEGSALVLPNVWDAVSARLMQQCGAKAIATTSGGVSWAHGYADGGALPMAAHLATVREIVRVVQLPLTVDLENGYSDDPAIVAANVGEFIAAGVVGINIEDGAAAPELLMAKIVAIREKAAAMGLDLFVNIRTDVYLRKLVENDKLAAETIRRAEFYKRAGADGLFVPGLADLNALRSIAEVVGMPVNVMAVPGLANVQQLAAHGARRVSAGTALMQAALGTTVKLAKDMLDGGSVEGMFAGSLGYGEVNALFP</sequence>
<dbReference type="PANTHER" id="PTHR42905">
    <property type="entry name" value="PHOSPHOENOLPYRUVATE CARBOXYLASE"/>
    <property type="match status" value="1"/>
</dbReference>
<comment type="caution">
    <text evidence="1">The sequence shown here is derived from an EMBL/GenBank/DDBJ whole genome shotgun (WGS) entry which is preliminary data.</text>
</comment>
<organism evidence="1 2">
    <name type="scientific">Undibacterium terreum</name>
    <dbReference type="NCBI Taxonomy" id="1224302"/>
    <lineage>
        <taxon>Bacteria</taxon>
        <taxon>Pseudomonadati</taxon>
        <taxon>Pseudomonadota</taxon>
        <taxon>Betaproteobacteria</taxon>
        <taxon>Burkholderiales</taxon>
        <taxon>Oxalobacteraceae</taxon>
        <taxon>Undibacterium</taxon>
    </lineage>
</organism>
<evidence type="ECO:0000313" key="2">
    <source>
        <dbReference type="Proteomes" id="UP000637423"/>
    </source>
</evidence>
<dbReference type="InterPro" id="IPR015813">
    <property type="entry name" value="Pyrv/PenolPyrv_kinase-like_dom"/>
</dbReference>
<name>A0A916UZE1_9BURK</name>
<dbReference type="AlphaFoldDB" id="A0A916UZE1"/>
<dbReference type="CDD" id="cd00377">
    <property type="entry name" value="ICL_PEPM"/>
    <property type="match status" value="1"/>
</dbReference>
<evidence type="ECO:0008006" key="3">
    <source>
        <dbReference type="Google" id="ProtNLM"/>
    </source>
</evidence>
<dbReference type="Gene3D" id="3.20.20.60">
    <property type="entry name" value="Phosphoenolpyruvate-binding domains"/>
    <property type="match status" value="1"/>
</dbReference>
<dbReference type="PANTHER" id="PTHR42905:SF16">
    <property type="entry name" value="CARBOXYPHOSPHONOENOLPYRUVATE PHOSPHONOMUTASE-LIKE PROTEIN (AFU_ORTHOLOGUE AFUA_5G07230)"/>
    <property type="match status" value="1"/>
</dbReference>
<reference evidence="1" key="2">
    <citation type="submission" date="2020-09" db="EMBL/GenBank/DDBJ databases">
        <authorList>
            <person name="Sun Q."/>
            <person name="Zhou Y."/>
        </authorList>
    </citation>
    <scope>NUCLEOTIDE SEQUENCE</scope>
    <source>
        <strain evidence="1">CGMCC 1.10998</strain>
    </source>
</reference>
<keyword evidence="2" id="KW-1185">Reference proteome</keyword>
<protein>
    <recommendedName>
        <fullName evidence="3">2-Methylisocitrate lyase, PEP mutase family</fullName>
    </recommendedName>
</protein>
<dbReference type="Proteomes" id="UP000637423">
    <property type="component" value="Unassembled WGS sequence"/>
</dbReference>
<dbReference type="InterPro" id="IPR039556">
    <property type="entry name" value="ICL/PEPM"/>
</dbReference>
<dbReference type="GO" id="GO:0003824">
    <property type="term" value="F:catalytic activity"/>
    <property type="evidence" value="ECO:0007669"/>
    <property type="project" value="InterPro"/>
</dbReference>
<dbReference type="Pfam" id="PF13714">
    <property type="entry name" value="PEP_mutase"/>
    <property type="match status" value="1"/>
</dbReference>